<feature type="transmembrane region" description="Helical" evidence="1">
    <location>
        <begin position="600"/>
        <end position="627"/>
    </location>
</feature>
<evidence type="ECO:0000313" key="4">
    <source>
        <dbReference type="EMBL" id="RDE09042.1"/>
    </source>
</evidence>
<dbReference type="AlphaFoldDB" id="A0A369W734"/>
<feature type="transmembrane region" description="Helical" evidence="1">
    <location>
        <begin position="466"/>
        <end position="488"/>
    </location>
</feature>
<keyword evidence="1" id="KW-1133">Transmembrane helix</keyword>
<protein>
    <recommendedName>
        <fullName evidence="6">Tricarboxylate transporter</fullName>
    </recommendedName>
</protein>
<feature type="transmembrane region" description="Helical" evidence="1">
    <location>
        <begin position="29"/>
        <end position="51"/>
    </location>
</feature>
<keyword evidence="5" id="KW-1185">Reference proteome</keyword>
<feature type="transmembrane region" description="Helical" evidence="1">
    <location>
        <begin position="111"/>
        <end position="134"/>
    </location>
</feature>
<dbReference type="InterPro" id="IPR002823">
    <property type="entry name" value="DUF112_TM"/>
</dbReference>
<organism evidence="4 5">
    <name type="scientific">Pelagibacterium lacus</name>
    <dbReference type="NCBI Taxonomy" id="2282655"/>
    <lineage>
        <taxon>Bacteria</taxon>
        <taxon>Pseudomonadati</taxon>
        <taxon>Pseudomonadota</taxon>
        <taxon>Alphaproteobacteria</taxon>
        <taxon>Hyphomicrobiales</taxon>
        <taxon>Devosiaceae</taxon>
        <taxon>Pelagibacterium</taxon>
    </lineage>
</organism>
<sequence>MDVSLIGSAGAALLAIVEPYRLMMLSAGVLMGLGLGIIPGIGGLVGMALLLPFTFTLDPTTAFALLLGMKAVTGTSDTIPAVMFGVPGTSSAQATILDGHAMAKKGEAGRALAAAYTSSLIGGLFGAFLLALAIPVMRPFVLAIGTPELLALSIFGISMVAALSGSSPLRGIAIAGFGVMLAMIGSDPQTGTLRWTVGQLYLWDGLPIVPVALGLFAVPELADLAIRRAAIAKDAKYNMREGMAIGVRDALKNWWLVLRCGGLGAAIGAIPGLGASVVDWLAYGHAMQSIKGARETFGKGDVRGVIAPESANNSITAGALIPTIAFGVPGSASMAILLGAFLIQGLIPGPDMLTTNVQLTFTMIWSIAIANILGAGICFAFSGQLAKLATLRYTLVLPIVICVVFIGAYQATRNWGDIYALLVFSALGWMMKRLRWARPPLMLGFVLGALIERYMSISITRYGIEWLWRPAVVVILLVALLGMVRPFLREMARAGGIKRALLEIERPTFKASDLFYVGLIAVVGLMLVEASGWSARANTAPLIVGWTCIGTLVIGLAYQVLRRSGPRVVDGQTIEAAVHMDVTDSDPIEIGTYLRRSAVFIAWFLAFMASIALVGFLPSAFLFIVAYMRIEGREPWKVVLPQAVLFPLFLYVVFDYVMHIPWPGSLLGRMVPALAGLPSV</sequence>
<feature type="transmembrane region" description="Helical" evidence="1">
    <location>
        <begin position="540"/>
        <end position="561"/>
    </location>
</feature>
<accession>A0A369W734</accession>
<keyword evidence="1" id="KW-0812">Transmembrane</keyword>
<gene>
    <name evidence="4" type="ORF">DVH29_08795</name>
</gene>
<dbReference type="Pfam" id="PF07331">
    <property type="entry name" value="TctB"/>
    <property type="match status" value="1"/>
</dbReference>
<name>A0A369W734_9HYPH</name>
<dbReference type="Pfam" id="PF01970">
    <property type="entry name" value="TctA"/>
    <property type="match status" value="1"/>
</dbReference>
<dbReference type="Proteomes" id="UP000253759">
    <property type="component" value="Unassembled WGS sequence"/>
</dbReference>
<evidence type="ECO:0000256" key="1">
    <source>
        <dbReference type="SAM" id="Phobius"/>
    </source>
</evidence>
<dbReference type="PANTHER" id="PTHR35342:SF5">
    <property type="entry name" value="TRICARBOXYLIC TRANSPORT PROTEIN"/>
    <property type="match status" value="1"/>
</dbReference>
<feature type="domain" description="DUF1468" evidence="3">
    <location>
        <begin position="519"/>
        <end position="663"/>
    </location>
</feature>
<evidence type="ECO:0000259" key="2">
    <source>
        <dbReference type="Pfam" id="PF01970"/>
    </source>
</evidence>
<feature type="transmembrane region" description="Helical" evidence="1">
    <location>
        <begin position="140"/>
        <end position="162"/>
    </location>
</feature>
<proteinExistence type="predicted"/>
<feature type="transmembrane region" description="Helical" evidence="1">
    <location>
        <begin position="169"/>
        <end position="186"/>
    </location>
</feature>
<evidence type="ECO:0000313" key="5">
    <source>
        <dbReference type="Proteomes" id="UP000253759"/>
    </source>
</evidence>
<feature type="transmembrane region" description="Helical" evidence="1">
    <location>
        <begin position="359"/>
        <end position="381"/>
    </location>
</feature>
<feature type="transmembrane region" description="Helical" evidence="1">
    <location>
        <begin position="393"/>
        <end position="412"/>
    </location>
</feature>
<reference evidence="5" key="1">
    <citation type="submission" date="2018-07" db="EMBL/GenBank/DDBJ databases">
        <authorList>
            <person name="Liu B.-T."/>
            <person name="Du Z."/>
        </authorList>
    </citation>
    <scope>NUCLEOTIDE SEQUENCE [LARGE SCALE GENOMIC DNA]</scope>
    <source>
        <strain evidence="5">XYN52</strain>
    </source>
</reference>
<evidence type="ECO:0008006" key="6">
    <source>
        <dbReference type="Google" id="ProtNLM"/>
    </source>
</evidence>
<dbReference type="OrthoDB" id="7912266at2"/>
<dbReference type="PANTHER" id="PTHR35342">
    <property type="entry name" value="TRICARBOXYLIC TRANSPORT PROTEIN"/>
    <property type="match status" value="1"/>
</dbReference>
<feature type="transmembrane region" description="Helical" evidence="1">
    <location>
        <begin position="324"/>
        <end position="347"/>
    </location>
</feature>
<feature type="transmembrane region" description="Helical" evidence="1">
    <location>
        <begin position="206"/>
        <end position="226"/>
    </location>
</feature>
<feature type="domain" description="DUF112" evidence="2">
    <location>
        <begin position="22"/>
        <end position="443"/>
    </location>
</feature>
<comment type="caution">
    <text evidence="4">The sequence shown here is derived from an EMBL/GenBank/DDBJ whole genome shotgun (WGS) entry which is preliminary data.</text>
</comment>
<dbReference type="EMBL" id="QQNH01000009">
    <property type="protein sequence ID" value="RDE09042.1"/>
    <property type="molecule type" value="Genomic_DNA"/>
</dbReference>
<feature type="transmembrane region" description="Helical" evidence="1">
    <location>
        <begin position="509"/>
        <end position="528"/>
    </location>
</feature>
<keyword evidence="1" id="KW-0472">Membrane</keyword>
<feature type="transmembrane region" description="Helical" evidence="1">
    <location>
        <begin position="639"/>
        <end position="660"/>
    </location>
</feature>
<dbReference type="InterPro" id="IPR009936">
    <property type="entry name" value="DUF1468"/>
</dbReference>
<evidence type="ECO:0000259" key="3">
    <source>
        <dbReference type="Pfam" id="PF07331"/>
    </source>
</evidence>